<dbReference type="STRING" id="933084.A0A067PVT4"/>
<evidence type="ECO:0000259" key="2">
    <source>
        <dbReference type="Pfam" id="PF14214"/>
    </source>
</evidence>
<dbReference type="HOGENOM" id="CLU_806682_0_0_1"/>
<dbReference type="Pfam" id="PF14214">
    <property type="entry name" value="Helitron_like_N"/>
    <property type="match status" value="1"/>
</dbReference>
<evidence type="ECO:0000313" key="4">
    <source>
        <dbReference type="Proteomes" id="UP000027265"/>
    </source>
</evidence>
<dbReference type="AlphaFoldDB" id="A0A067PVT4"/>
<feature type="region of interest" description="Disordered" evidence="1">
    <location>
        <begin position="229"/>
        <end position="257"/>
    </location>
</feature>
<dbReference type="Proteomes" id="UP000027265">
    <property type="component" value="Unassembled WGS sequence"/>
</dbReference>
<keyword evidence="4" id="KW-1185">Reference proteome</keyword>
<dbReference type="InterPro" id="IPR025476">
    <property type="entry name" value="Helitron_helicase-like"/>
</dbReference>
<evidence type="ECO:0000256" key="1">
    <source>
        <dbReference type="SAM" id="MobiDB-lite"/>
    </source>
</evidence>
<evidence type="ECO:0000313" key="3">
    <source>
        <dbReference type="EMBL" id="KDQ58918.1"/>
    </source>
</evidence>
<dbReference type="InParanoid" id="A0A067PVT4"/>
<gene>
    <name evidence="3" type="ORF">JAAARDRAFT_46567</name>
</gene>
<proteinExistence type="predicted"/>
<reference evidence="4" key="1">
    <citation type="journal article" date="2014" name="Proc. Natl. Acad. Sci. U.S.A.">
        <title>Extensive sampling of basidiomycete genomes demonstrates inadequacy of the white-rot/brown-rot paradigm for wood decay fungi.</title>
        <authorList>
            <person name="Riley R."/>
            <person name="Salamov A.A."/>
            <person name="Brown D.W."/>
            <person name="Nagy L.G."/>
            <person name="Floudas D."/>
            <person name="Held B.W."/>
            <person name="Levasseur A."/>
            <person name="Lombard V."/>
            <person name="Morin E."/>
            <person name="Otillar R."/>
            <person name="Lindquist E.A."/>
            <person name="Sun H."/>
            <person name="LaButti K.M."/>
            <person name="Schmutz J."/>
            <person name="Jabbour D."/>
            <person name="Luo H."/>
            <person name="Baker S.E."/>
            <person name="Pisabarro A.G."/>
            <person name="Walton J.D."/>
            <person name="Blanchette R.A."/>
            <person name="Henrissat B."/>
            <person name="Martin F."/>
            <person name="Cullen D."/>
            <person name="Hibbett D.S."/>
            <person name="Grigoriev I.V."/>
        </authorList>
    </citation>
    <scope>NUCLEOTIDE SEQUENCE [LARGE SCALE GENOMIC DNA]</scope>
    <source>
        <strain evidence="4">MUCL 33604</strain>
    </source>
</reference>
<dbReference type="OrthoDB" id="3366231at2759"/>
<sequence>MEAHLTLHLLEGHLMIHLLEVLLMILHLQIQILMLHTILHPPVNQVEWLLLLQALHWKAEKLVNSSAIVPLFGNCCNQGKWVVSQLTPLPTELLKLYTDNTGTADATLARAFRQDIRMYNSALAMTSVGVKVDYSVNNGVGPYVYKIQGALYHKMGSLLPSNNNQQKRYAELYFSDSGDALNQRMNANAQANGGKGLNRVVMQTLQNMLYNHNPFVGWRWGMPFNALANPPVNNNAEDEDENPQQNNENNPGRKTLSQREYYSYRLHPRQRQEVPRAVTLNLVPEHGEPPNIFFGGKLFQQYIVDAWVVTNQDRLRWFRNNQTKIRADIYQGLVDAIAQDGCAA</sequence>
<dbReference type="PANTHER" id="PTHR45786:SF74">
    <property type="entry name" value="ATP-DEPENDENT DNA HELICASE"/>
    <property type="match status" value="1"/>
</dbReference>
<protein>
    <recommendedName>
        <fullName evidence="2">Helitron helicase-like domain-containing protein</fullName>
    </recommendedName>
</protein>
<dbReference type="EMBL" id="KL197716">
    <property type="protein sequence ID" value="KDQ58918.1"/>
    <property type="molecule type" value="Genomic_DNA"/>
</dbReference>
<name>A0A067PVT4_9AGAM</name>
<feature type="domain" description="Helitron helicase-like" evidence="2">
    <location>
        <begin position="287"/>
        <end position="339"/>
    </location>
</feature>
<dbReference type="PANTHER" id="PTHR45786">
    <property type="entry name" value="DNA BINDING PROTEIN-LIKE"/>
    <property type="match status" value="1"/>
</dbReference>
<accession>A0A067PVT4</accession>
<organism evidence="3 4">
    <name type="scientific">Jaapia argillacea MUCL 33604</name>
    <dbReference type="NCBI Taxonomy" id="933084"/>
    <lineage>
        <taxon>Eukaryota</taxon>
        <taxon>Fungi</taxon>
        <taxon>Dikarya</taxon>
        <taxon>Basidiomycota</taxon>
        <taxon>Agaricomycotina</taxon>
        <taxon>Agaricomycetes</taxon>
        <taxon>Agaricomycetidae</taxon>
        <taxon>Jaapiales</taxon>
        <taxon>Jaapiaceae</taxon>
        <taxon>Jaapia</taxon>
    </lineage>
</organism>